<name>A0A1Y1JGY2_PLAGO</name>
<dbReference type="OMA" id="NKFHINF"/>
<feature type="transmembrane region" description="Helical" evidence="1">
    <location>
        <begin position="249"/>
        <end position="268"/>
    </location>
</feature>
<evidence type="ECO:0000256" key="1">
    <source>
        <dbReference type="SAM" id="Phobius"/>
    </source>
</evidence>
<dbReference type="GeneID" id="39748505"/>
<keyword evidence="1" id="KW-1133">Transmembrane helix</keyword>
<dbReference type="Proteomes" id="UP000195521">
    <property type="component" value="Unassembled WGS sequence"/>
</dbReference>
<dbReference type="RefSeq" id="XP_028544365.1">
    <property type="nucleotide sequence ID" value="XM_028688564.1"/>
</dbReference>
<dbReference type="OrthoDB" id="376702at2759"/>
<dbReference type="EMBL" id="BDQF01000012">
    <property type="protein sequence ID" value="GAW81776.1"/>
    <property type="molecule type" value="Genomic_DNA"/>
</dbReference>
<feature type="transmembrane region" description="Helical" evidence="1">
    <location>
        <begin position="195"/>
        <end position="217"/>
    </location>
</feature>
<protein>
    <submittedName>
        <fullName evidence="2">Uncharacterized protein</fullName>
    </submittedName>
</protein>
<feature type="transmembrane region" description="Helical" evidence="1">
    <location>
        <begin position="160"/>
        <end position="183"/>
    </location>
</feature>
<gene>
    <name evidence="2" type="ORF">PGO_112260</name>
</gene>
<keyword evidence="3" id="KW-1185">Reference proteome</keyword>
<keyword evidence="1" id="KW-0812">Transmembrane</keyword>
<accession>A0A1Y1JGY2</accession>
<feature type="transmembrane region" description="Helical" evidence="1">
    <location>
        <begin position="223"/>
        <end position="242"/>
    </location>
</feature>
<sequence>MMLPKLKLLTFRGFKFPPSYDNIYALRNYQRYAEEQRLSNKKMGKLMRSNDYNATMFYNNMENDGFSHVDKSNYNILCNNDEPIDVNKVKAGDEVAKNNYPFFLNDKLFYNYLAHKLMNKENKRKHISHDFFYHLNKFHINVINNHFNECFLKLTKTSKIFFAVVSSFSVLLTFFLVVSSNYLEYNIILKYHIKFHSLLFSFFPSYYLGLQVGSYYFTNNFHYMYAFLFLVSSIISMCMADYDIWGSYYFLSLNYLAFIVINYYNMYLNRFPNYIFQKINRIFFFSLMSNYLAVNKGKYIEKNIHLLRDETDDANRFKLFKVLPYFL</sequence>
<evidence type="ECO:0000313" key="2">
    <source>
        <dbReference type="EMBL" id="GAW81776.1"/>
    </source>
</evidence>
<keyword evidence="1" id="KW-0472">Membrane</keyword>
<evidence type="ECO:0000313" key="3">
    <source>
        <dbReference type="Proteomes" id="UP000195521"/>
    </source>
</evidence>
<proteinExistence type="predicted"/>
<comment type="caution">
    <text evidence="2">The sequence shown here is derived from an EMBL/GenBank/DDBJ whole genome shotgun (WGS) entry which is preliminary data.</text>
</comment>
<reference evidence="3" key="1">
    <citation type="submission" date="2017-04" db="EMBL/GenBank/DDBJ databases">
        <title>Plasmodium gonderi genome.</title>
        <authorList>
            <person name="Arisue N."/>
            <person name="Honma H."/>
            <person name="Kawai S."/>
            <person name="Tougan T."/>
            <person name="Tanabe K."/>
            <person name="Horii T."/>
        </authorList>
    </citation>
    <scope>NUCLEOTIDE SEQUENCE [LARGE SCALE GENOMIC DNA]</scope>
    <source>
        <strain evidence="3">ATCC 30045</strain>
    </source>
</reference>
<dbReference type="AlphaFoldDB" id="A0A1Y1JGY2"/>
<organism evidence="2 3">
    <name type="scientific">Plasmodium gonderi</name>
    <dbReference type="NCBI Taxonomy" id="77519"/>
    <lineage>
        <taxon>Eukaryota</taxon>
        <taxon>Sar</taxon>
        <taxon>Alveolata</taxon>
        <taxon>Apicomplexa</taxon>
        <taxon>Aconoidasida</taxon>
        <taxon>Haemosporida</taxon>
        <taxon>Plasmodiidae</taxon>
        <taxon>Plasmodium</taxon>
        <taxon>Plasmodium (Plasmodium)</taxon>
    </lineage>
</organism>